<dbReference type="EMBL" id="MRVG01000009">
    <property type="protein sequence ID" value="PMB65885.1"/>
    <property type="molecule type" value="Genomic_DNA"/>
</dbReference>
<feature type="region of interest" description="Disordered" evidence="1">
    <location>
        <begin position="1"/>
        <end position="58"/>
    </location>
</feature>
<comment type="caution">
    <text evidence="2">The sequence shown here is derived from an EMBL/GenBank/DDBJ whole genome shotgun (WGS) entry which is preliminary data.</text>
</comment>
<protein>
    <submittedName>
        <fullName evidence="2">Uncharacterized protein</fullName>
    </submittedName>
</protein>
<feature type="compositionally biased region" description="Basic and acidic residues" evidence="1">
    <location>
        <begin position="23"/>
        <end position="33"/>
    </location>
</feature>
<accession>A0A2N6NF16</accession>
<proteinExistence type="predicted"/>
<sequence>MDPVIFQESPLADYLKDEDDDSHEGWAEADRLSESPNSAMSDTSPPASPTQFAPTGRPLVKQRFRNRALRPLQTSDKALTPLRALRRNCSHLIFLVATQSRLDATLAQKH</sequence>
<name>A0A2N6NF16_BEABA</name>
<gene>
    <name evidence="2" type="ORF">BM221_008083</name>
</gene>
<organism evidence="2 3">
    <name type="scientific">Beauveria bassiana</name>
    <name type="common">White muscardine disease fungus</name>
    <name type="synonym">Tritirachium shiotae</name>
    <dbReference type="NCBI Taxonomy" id="176275"/>
    <lineage>
        <taxon>Eukaryota</taxon>
        <taxon>Fungi</taxon>
        <taxon>Dikarya</taxon>
        <taxon>Ascomycota</taxon>
        <taxon>Pezizomycotina</taxon>
        <taxon>Sordariomycetes</taxon>
        <taxon>Hypocreomycetidae</taxon>
        <taxon>Hypocreales</taxon>
        <taxon>Cordycipitaceae</taxon>
        <taxon>Beauveria</taxon>
    </lineage>
</organism>
<reference evidence="2 3" key="1">
    <citation type="journal article" date="2016" name="Appl. Microbiol. Biotechnol.">
        <title>Characterization of T-DNA insertion mutants with decreased virulence in the entomopathogenic fungus Beauveria bassiana JEF-007.</title>
        <authorList>
            <person name="Kim S."/>
            <person name="Lee S.J."/>
            <person name="Nai Y.S."/>
            <person name="Yu J.S."/>
            <person name="Lee M.R."/>
            <person name="Yang Y.T."/>
            <person name="Kim J.S."/>
        </authorList>
    </citation>
    <scope>NUCLEOTIDE SEQUENCE [LARGE SCALE GENOMIC DNA]</scope>
    <source>
        <strain evidence="2 3">JEF-007</strain>
    </source>
</reference>
<evidence type="ECO:0000256" key="1">
    <source>
        <dbReference type="SAM" id="MobiDB-lite"/>
    </source>
</evidence>
<dbReference type="AlphaFoldDB" id="A0A2N6NF16"/>
<evidence type="ECO:0000313" key="3">
    <source>
        <dbReference type="Proteomes" id="UP000235728"/>
    </source>
</evidence>
<feature type="compositionally biased region" description="Polar residues" evidence="1">
    <location>
        <begin position="34"/>
        <end position="53"/>
    </location>
</feature>
<dbReference type="Proteomes" id="UP000235728">
    <property type="component" value="Unassembled WGS sequence"/>
</dbReference>
<evidence type="ECO:0000313" key="2">
    <source>
        <dbReference type="EMBL" id="PMB65885.1"/>
    </source>
</evidence>